<feature type="region of interest" description="Disordered" evidence="1">
    <location>
        <begin position="1"/>
        <end position="24"/>
    </location>
</feature>
<accession>A0A1C6U511</accession>
<evidence type="ECO:0000313" key="3">
    <source>
        <dbReference type="EMBL" id="SCL49117.1"/>
    </source>
</evidence>
<keyword evidence="2" id="KW-0812">Transmembrane</keyword>
<keyword evidence="2" id="KW-0472">Membrane</keyword>
<evidence type="ECO:0000313" key="4">
    <source>
        <dbReference type="Proteomes" id="UP000198937"/>
    </source>
</evidence>
<organism evidence="3 4">
    <name type="scientific">Micromonospora yangpuensis</name>
    <dbReference type="NCBI Taxonomy" id="683228"/>
    <lineage>
        <taxon>Bacteria</taxon>
        <taxon>Bacillati</taxon>
        <taxon>Actinomycetota</taxon>
        <taxon>Actinomycetes</taxon>
        <taxon>Micromonosporales</taxon>
        <taxon>Micromonosporaceae</taxon>
        <taxon>Micromonospora</taxon>
    </lineage>
</organism>
<feature type="region of interest" description="Disordered" evidence="1">
    <location>
        <begin position="403"/>
        <end position="422"/>
    </location>
</feature>
<keyword evidence="2" id="KW-1133">Transmembrane helix</keyword>
<dbReference type="Proteomes" id="UP000198937">
    <property type="component" value="Unassembled WGS sequence"/>
</dbReference>
<protein>
    <recommendedName>
        <fullName evidence="5">PQQ-like domain-containing protein</fullName>
    </recommendedName>
</protein>
<sequence length="422" mass="42602">MSGVPQRPAVPAGEREPSVPVGQDELERALRESFARQADLPRPLSFDPAGVAIRRANRTLRRRTVAGVALAAVATAVVSTGVAQLGGTAGPPDTPVVVLGDPPGPSSAASAGPVRPAPPAVGAVRAETDLIVGTSLGTFDGGQIELTGVGPIERAQRMADGGWLVVGAPTAAGRALWAVQPSGTAQVLLAGAEAIVVGADGRRVAWRDGAEIFTAGVVGGQLVATARTVAEGAATPVRVVGDAVLLRRAPDRPGHALWRPGSQPSDADRATRHIYGVRPDGRLVGQVTDASTGRGCLALLDPARALAAQRLSCVPGLGADGHGAVSADGRWLLVNGDSDSGPEARLVDLDTLGASPTVRVAGPALTGAVAWASPQLALYADATGALVRVRVDRALAYQPATSTTLAGTSPQQRPVVVTPSVP</sequence>
<dbReference type="STRING" id="683228.GA0070617_1084"/>
<evidence type="ECO:0000256" key="1">
    <source>
        <dbReference type="SAM" id="MobiDB-lite"/>
    </source>
</evidence>
<dbReference type="RefSeq" id="WP_091434501.1">
    <property type="nucleotide sequence ID" value="NZ_BMMJ01000001.1"/>
</dbReference>
<dbReference type="AlphaFoldDB" id="A0A1C6U511"/>
<evidence type="ECO:0000256" key="2">
    <source>
        <dbReference type="SAM" id="Phobius"/>
    </source>
</evidence>
<proteinExistence type="predicted"/>
<dbReference type="EMBL" id="FMIA01000002">
    <property type="protein sequence ID" value="SCL49117.1"/>
    <property type="molecule type" value="Genomic_DNA"/>
</dbReference>
<name>A0A1C6U511_9ACTN</name>
<dbReference type="OrthoDB" id="3403802at2"/>
<keyword evidence="4" id="KW-1185">Reference proteome</keyword>
<reference evidence="3 4" key="1">
    <citation type="submission" date="2016-06" db="EMBL/GenBank/DDBJ databases">
        <authorList>
            <person name="Kjaerup R.B."/>
            <person name="Dalgaard T.S."/>
            <person name="Juul-Madsen H.R."/>
        </authorList>
    </citation>
    <scope>NUCLEOTIDE SEQUENCE [LARGE SCALE GENOMIC DNA]</scope>
    <source>
        <strain evidence="3 4">DSM 45577</strain>
    </source>
</reference>
<feature type="compositionally biased region" description="Polar residues" evidence="1">
    <location>
        <begin position="403"/>
        <end position="412"/>
    </location>
</feature>
<gene>
    <name evidence="3" type="ORF">GA0070617_1084</name>
</gene>
<dbReference type="SUPFAM" id="SSF69304">
    <property type="entry name" value="Tricorn protease N-terminal domain"/>
    <property type="match status" value="1"/>
</dbReference>
<feature type="transmembrane region" description="Helical" evidence="2">
    <location>
        <begin position="64"/>
        <end position="85"/>
    </location>
</feature>
<evidence type="ECO:0008006" key="5">
    <source>
        <dbReference type="Google" id="ProtNLM"/>
    </source>
</evidence>